<gene>
    <name evidence="8" type="ORF">EV356DRAFT_320489</name>
</gene>
<dbReference type="Proteomes" id="UP000800092">
    <property type="component" value="Unassembled WGS sequence"/>
</dbReference>
<evidence type="ECO:0000256" key="3">
    <source>
        <dbReference type="ARBA" id="ARBA00023125"/>
    </source>
</evidence>
<dbReference type="Gene3D" id="4.10.240.10">
    <property type="entry name" value="Zn(2)-C6 fungal-type DNA-binding domain"/>
    <property type="match status" value="1"/>
</dbReference>
<keyword evidence="2" id="KW-0805">Transcription regulation</keyword>
<dbReference type="PROSITE" id="PS00463">
    <property type="entry name" value="ZN2_CY6_FUNGAL_1"/>
    <property type="match status" value="1"/>
</dbReference>
<dbReference type="SUPFAM" id="SSF57701">
    <property type="entry name" value="Zn2/Cys6 DNA-binding domain"/>
    <property type="match status" value="1"/>
</dbReference>
<name>A0A6A6GZS3_VIRVR</name>
<keyword evidence="3" id="KW-0238">DNA-binding</keyword>
<dbReference type="PROSITE" id="PS50048">
    <property type="entry name" value="ZN2_CY6_FUNGAL_2"/>
    <property type="match status" value="1"/>
</dbReference>
<evidence type="ECO:0000259" key="7">
    <source>
        <dbReference type="PROSITE" id="PS50048"/>
    </source>
</evidence>
<feature type="region of interest" description="Disordered" evidence="6">
    <location>
        <begin position="135"/>
        <end position="154"/>
    </location>
</feature>
<dbReference type="GO" id="GO:0005634">
    <property type="term" value="C:nucleus"/>
    <property type="evidence" value="ECO:0007669"/>
    <property type="project" value="UniProtKB-SubCell"/>
</dbReference>
<evidence type="ECO:0000256" key="4">
    <source>
        <dbReference type="ARBA" id="ARBA00023163"/>
    </source>
</evidence>
<dbReference type="PANTHER" id="PTHR31845:SF10">
    <property type="entry name" value="ZN(II)2CYS6 TRANSCRIPTION FACTOR (EUROFUNG)"/>
    <property type="match status" value="1"/>
</dbReference>
<sequence length="640" mass="72924">MSSAQALTCPAPRIQRACNRCRARKTRCLASEHPQTCRRCLAKNYDCVYSTSQENRRTPVVPAKRQQSDISHQQPLTPVSIDDGARHTIPELGFELEQPPNQTTASDVSTETESLGFMHHNMLRRHFSKDSEYLTDTSFAPSGGEERPSRRNTWKSTIRHSSPLKLGDDEVEQYLYKYDRLFHYFPFLPLPPGWSVHNMRTDHSFFLLGIISAVTIHDVEVNAQVHAQFLRVLAERVVVRGEKSLDIVQGILVQLAWFPMHLNPCGRQIFQILQIACTMVAELGLNQAIETAQSEPRSIAHHTIGVDAMSSSIQRTQAACYHLSSIIAVSFHRKNNFSYPENLGCPYAPIHQEENGLADNLVFVHAKLQRLVEQAETASKNRRLDALSAVAIVDTLTNEFYATFEVVRKEAQEQSPIRLAKHFVDLQIHSIALRELSTSTATSLNSNDVQDWRHGTLLRCLQSSKAFFETFFSLPISEYRNIAFAEKGRIVLTLTILAKLCFDISGCPRWDSAWARKEVQYGMIIESLCYRMQELTSRGKSRSPNDAALPPDYFFMMKSVLQVLKEVYDEAVAEALKASEEDREKRKQHFRCPVLNGELMNTDFWEALEYSHESGIDPLLDGNWNLNDVSTWNWDWNTTI</sequence>
<keyword evidence="9" id="KW-1185">Reference proteome</keyword>
<dbReference type="InterPro" id="IPR051089">
    <property type="entry name" value="prtT"/>
</dbReference>
<evidence type="ECO:0000313" key="8">
    <source>
        <dbReference type="EMBL" id="KAF2230813.1"/>
    </source>
</evidence>
<protein>
    <recommendedName>
        <fullName evidence="7">Zn(2)-C6 fungal-type domain-containing protein</fullName>
    </recommendedName>
</protein>
<dbReference type="GO" id="GO:0008270">
    <property type="term" value="F:zinc ion binding"/>
    <property type="evidence" value="ECO:0007669"/>
    <property type="project" value="InterPro"/>
</dbReference>
<dbReference type="SMART" id="SM00066">
    <property type="entry name" value="GAL4"/>
    <property type="match status" value="1"/>
</dbReference>
<keyword evidence="5" id="KW-0539">Nucleus</keyword>
<dbReference type="InterPro" id="IPR036864">
    <property type="entry name" value="Zn2-C6_fun-type_DNA-bd_sf"/>
</dbReference>
<feature type="domain" description="Zn(2)-C6 fungal-type" evidence="7">
    <location>
        <begin position="17"/>
        <end position="49"/>
    </location>
</feature>
<feature type="region of interest" description="Disordered" evidence="6">
    <location>
        <begin position="54"/>
        <end position="84"/>
    </location>
</feature>
<evidence type="ECO:0000256" key="5">
    <source>
        <dbReference type="ARBA" id="ARBA00023242"/>
    </source>
</evidence>
<dbReference type="CDD" id="cd00067">
    <property type="entry name" value="GAL4"/>
    <property type="match status" value="1"/>
</dbReference>
<feature type="compositionally biased region" description="Polar residues" evidence="6">
    <location>
        <begin position="68"/>
        <end position="77"/>
    </location>
</feature>
<dbReference type="Pfam" id="PF00172">
    <property type="entry name" value="Zn_clus"/>
    <property type="match status" value="1"/>
</dbReference>
<keyword evidence="4" id="KW-0804">Transcription</keyword>
<evidence type="ECO:0000256" key="2">
    <source>
        <dbReference type="ARBA" id="ARBA00023015"/>
    </source>
</evidence>
<dbReference type="EMBL" id="ML991835">
    <property type="protein sequence ID" value="KAF2230813.1"/>
    <property type="molecule type" value="Genomic_DNA"/>
</dbReference>
<accession>A0A6A6GZS3</accession>
<evidence type="ECO:0000256" key="6">
    <source>
        <dbReference type="SAM" id="MobiDB-lite"/>
    </source>
</evidence>
<dbReference type="OrthoDB" id="5226580at2759"/>
<dbReference type="GO" id="GO:0000981">
    <property type="term" value="F:DNA-binding transcription factor activity, RNA polymerase II-specific"/>
    <property type="evidence" value="ECO:0007669"/>
    <property type="project" value="InterPro"/>
</dbReference>
<comment type="subcellular location">
    <subcellularLocation>
        <location evidence="1">Nucleus</location>
    </subcellularLocation>
</comment>
<dbReference type="PANTHER" id="PTHR31845">
    <property type="entry name" value="FINGER DOMAIN PROTEIN, PUTATIVE-RELATED"/>
    <property type="match status" value="1"/>
</dbReference>
<reference evidence="8" key="1">
    <citation type="journal article" date="2020" name="Stud. Mycol.">
        <title>101 Dothideomycetes genomes: a test case for predicting lifestyles and emergence of pathogens.</title>
        <authorList>
            <person name="Haridas S."/>
            <person name="Albert R."/>
            <person name="Binder M."/>
            <person name="Bloem J."/>
            <person name="Labutti K."/>
            <person name="Salamov A."/>
            <person name="Andreopoulos B."/>
            <person name="Baker S."/>
            <person name="Barry K."/>
            <person name="Bills G."/>
            <person name="Bluhm B."/>
            <person name="Cannon C."/>
            <person name="Castanera R."/>
            <person name="Culley D."/>
            <person name="Daum C."/>
            <person name="Ezra D."/>
            <person name="Gonzalez J."/>
            <person name="Henrissat B."/>
            <person name="Kuo A."/>
            <person name="Liang C."/>
            <person name="Lipzen A."/>
            <person name="Lutzoni F."/>
            <person name="Magnuson J."/>
            <person name="Mondo S."/>
            <person name="Nolan M."/>
            <person name="Ohm R."/>
            <person name="Pangilinan J."/>
            <person name="Park H.-J."/>
            <person name="Ramirez L."/>
            <person name="Alfaro M."/>
            <person name="Sun H."/>
            <person name="Tritt A."/>
            <person name="Yoshinaga Y."/>
            <person name="Zwiers L.-H."/>
            <person name="Turgeon B."/>
            <person name="Goodwin S."/>
            <person name="Spatafora J."/>
            <person name="Crous P."/>
            <person name="Grigoriev I."/>
        </authorList>
    </citation>
    <scope>NUCLEOTIDE SEQUENCE</scope>
    <source>
        <strain evidence="8">Tuck. ex Michener</strain>
    </source>
</reference>
<evidence type="ECO:0000313" key="9">
    <source>
        <dbReference type="Proteomes" id="UP000800092"/>
    </source>
</evidence>
<dbReference type="AlphaFoldDB" id="A0A6A6GZS3"/>
<dbReference type="GO" id="GO:0000976">
    <property type="term" value="F:transcription cis-regulatory region binding"/>
    <property type="evidence" value="ECO:0007669"/>
    <property type="project" value="TreeGrafter"/>
</dbReference>
<organism evidence="8 9">
    <name type="scientific">Viridothelium virens</name>
    <name type="common">Speckled blister lichen</name>
    <name type="synonym">Trypethelium virens</name>
    <dbReference type="NCBI Taxonomy" id="1048519"/>
    <lineage>
        <taxon>Eukaryota</taxon>
        <taxon>Fungi</taxon>
        <taxon>Dikarya</taxon>
        <taxon>Ascomycota</taxon>
        <taxon>Pezizomycotina</taxon>
        <taxon>Dothideomycetes</taxon>
        <taxon>Dothideomycetes incertae sedis</taxon>
        <taxon>Trypetheliales</taxon>
        <taxon>Trypetheliaceae</taxon>
        <taxon>Viridothelium</taxon>
    </lineage>
</organism>
<proteinExistence type="predicted"/>
<evidence type="ECO:0000256" key="1">
    <source>
        <dbReference type="ARBA" id="ARBA00004123"/>
    </source>
</evidence>
<dbReference type="InterPro" id="IPR001138">
    <property type="entry name" value="Zn2Cys6_DnaBD"/>
</dbReference>